<feature type="transmembrane region" description="Helical" evidence="1">
    <location>
        <begin position="138"/>
        <end position="157"/>
    </location>
</feature>
<dbReference type="KEGG" id="ckh:LVJ77_07895"/>
<evidence type="ECO:0000256" key="1">
    <source>
        <dbReference type="SAM" id="Phobius"/>
    </source>
</evidence>
<reference evidence="2" key="1">
    <citation type="journal article" date="2022" name="Res Sq">
        <title>Evolution of multicellular longitudinally dividing oral cavity symbionts (Neisseriaceae).</title>
        <authorList>
            <person name="Nyongesa S."/>
            <person name="Weber P."/>
            <person name="Bernet E."/>
            <person name="Pullido F."/>
            <person name="Nieckarz M."/>
            <person name="Delaby M."/>
            <person name="Nieves C."/>
            <person name="Viehboeck T."/>
            <person name="Krause N."/>
            <person name="Rivera-Millot A."/>
            <person name="Nakamura A."/>
            <person name="Vischer N."/>
            <person name="VanNieuwenhze M."/>
            <person name="Brun Y."/>
            <person name="Cava F."/>
            <person name="Bulgheresi S."/>
            <person name="Veyrier F."/>
        </authorList>
    </citation>
    <scope>NUCLEOTIDE SEQUENCE</scope>
    <source>
        <strain evidence="2">17694</strain>
    </source>
</reference>
<keyword evidence="1" id="KW-0812">Transmembrane</keyword>
<dbReference type="EMBL" id="CP091521">
    <property type="protein sequence ID" value="UOP04296.1"/>
    <property type="molecule type" value="Genomic_DNA"/>
</dbReference>
<keyword evidence="3" id="KW-1185">Reference proteome</keyword>
<sequence>MSAPPPPPAAQAMPPQGRASLCVFTNRSMPFKTLLAYCNRFYPETWLAEKQKTGVRLPHPYVLQYEIVIRPGDWAEIRSQLKDALGRYQIPCADSGGDGDMVWLRCGKGRVIRTVKRTVGWHRRVGQRYFNQARSWRGFVRGVCSAPFVMAWLYWLFYR</sequence>
<accession>A0A8T9MUX4</accession>
<evidence type="ECO:0000313" key="3">
    <source>
        <dbReference type="Proteomes" id="UP000831534"/>
    </source>
</evidence>
<dbReference type="Proteomes" id="UP000831534">
    <property type="component" value="Chromosome"/>
</dbReference>
<reference evidence="2" key="2">
    <citation type="submission" date="2024-09" db="EMBL/GenBank/DDBJ databases">
        <authorList>
            <person name="Veyrier F.J."/>
        </authorList>
    </citation>
    <scope>NUCLEOTIDE SEQUENCE</scope>
    <source>
        <strain evidence="2">17694</strain>
    </source>
</reference>
<gene>
    <name evidence="2" type="ORF">LVJ77_07895</name>
</gene>
<dbReference type="AlphaFoldDB" id="A0A8T9MUX4"/>
<evidence type="ECO:0000313" key="2">
    <source>
        <dbReference type="EMBL" id="UOP04296.1"/>
    </source>
</evidence>
<name>A0A8T9MUX4_9NEIS</name>
<keyword evidence="1" id="KW-0472">Membrane</keyword>
<dbReference type="RefSeq" id="WP_027009840.1">
    <property type="nucleotide sequence ID" value="NZ_CP091521.1"/>
</dbReference>
<protein>
    <submittedName>
        <fullName evidence="2">Uncharacterized protein</fullName>
    </submittedName>
</protein>
<keyword evidence="1" id="KW-1133">Transmembrane helix</keyword>
<organism evidence="2 3">
    <name type="scientific">Conchiformibius kuhniae</name>
    <dbReference type="NCBI Taxonomy" id="211502"/>
    <lineage>
        <taxon>Bacteria</taxon>
        <taxon>Pseudomonadati</taxon>
        <taxon>Pseudomonadota</taxon>
        <taxon>Betaproteobacteria</taxon>
        <taxon>Neisseriales</taxon>
        <taxon>Neisseriaceae</taxon>
        <taxon>Conchiformibius</taxon>
    </lineage>
</organism>
<proteinExistence type="predicted"/>